<keyword evidence="11" id="KW-0482">Metalloprotease</keyword>
<sequence>MSPDTEVGSNIIKPKTIYLKDYAPAPYKASHINLVFELFEDKTIVRSEVLYIKNPDGNSSTLILNGQDQTILSVEIDGVAFTGYMLADNQITINEAGEKFTLTITSEIHPETNTALEGLYKSQGTYCTQCEAEGFRRITYFQDRPDVLSIFSVRIEADKSKYPVLLSNGNLVESGELANGRHFTAWNDPFPKPCYLFALVAGDLVRIEDTFKTMSGRNVDLHIYVRSGDEGQCDHAMQSLKKSMQWDEEKYGREYELDLFNIVAVSDFNMGAMENTSLNIFNTKLVLAHQETATDTDFMSVEGVIAHEYFHNWTGNRVTCRDWFQLSLKEGLTVFRDHEFSADMNSRSVQRIDDVDHLRRFQFSEDASPLAHAVQPDNFIEISNFYTMTVYEKGSELIRMQQTLLGEDTYRKATDLYFDRYDGHAVTCDDFVQCMADASGRDMSQFFLWYKQAGTPSLIASSQYDEEQKQFTLTLKQSQADTPGQTNKKPLLIPVAVGLLNEQGIETHPTQVLEMTEREQSFTFDNVKTRPVPSILRGFSAPVKLTTDLSDDNLRLLQLSDTDGFNKWEAGQTIALRTIERVMADSEVDISQFIDDIGIMIQQGLNNKGDKALLARALSLPAIAVIAQTQDVIDPAAIDSARTHILKAIKRTHKDALLRLYKDNLSMGEFSISPEAMGRRSLKNTVLELLTVTNGSGCAALAKAHYDHADNMTDRVAALACLSDSTQPEREEVFTDFYHRFKDYQLVVDKWFSLQAIANRDEIFDDFAKLRNHAEFNIKNPNRVRSLYSAFAINNPVKFHDPSGQGYAILRDAIIELNAINPQIAARQVTPFREWKRYTPELQAKMKDALQAIMDSGNLSSDVFEVVSKSLNG</sequence>
<dbReference type="GO" id="GO:0006508">
    <property type="term" value="P:proteolysis"/>
    <property type="evidence" value="ECO:0007669"/>
    <property type="project" value="UniProtKB-UniRule"/>
</dbReference>
<dbReference type="Pfam" id="PF01433">
    <property type="entry name" value="Peptidase_M1"/>
    <property type="match status" value="1"/>
</dbReference>
<evidence type="ECO:0000259" key="15">
    <source>
        <dbReference type="Pfam" id="PF11940"/>
    </source>
</evidence>
<feature type="domain" description="Peptidase M1 membrane alanine aminopeptidase" evidence="14">
    <location>
        <begin position="236"/>
        <end position="447"/>
    </location>
</feature>
<dbReference type="FunFam" id="2.60.40.1730:FF:000005">
    <property type="entry name" value="Aminopeptidase N"/>
    <property type="match status" value="1"/>
</dbReference>
<evidence type="ECO:0000256" key="6">
    <source>
        <dbReference type="ARBA" id="ARBA00022438"/>
    </source>
</evidence>
<comment type="similarity">
    <text evidence="3">Belongs to the peptidase M1 family.</text>
</comment>
<evidence type="ECO:0000256" key="1">
    <source>
        <dbReference type="ARBA" id="ARBA00000098"/>
    </source>
</evidence>
<dbReference type="InterPro" id="IPR001930">
    <property type="entry name" value="Peptidase_M1"/>
</dbReference>
<feature type="domain" description="Peptidase M1 alanyl aminopeptidase C-terminal" evidence="16">
    <location>
        <begin position="551"/>
        <end position="872"/>
    </location>
</feature>
<evidence type="ECO:0000256" key="4">
    <source>
        <dbReference type="ARBA" id="ARBA00012564"/>
    </source>
</evidence>
<dbReference type="InterPro" id="IPR035414">
    <property type="entry name" value="Peptidase_M1_pepN_Ig-like"/>
</dbReference>
<feature type="domain" description="Peptidase M1 alanyl aminopeptidase Ig-like fold" evidence="15">
    <location>
        <begin position="454"/>
        <end position="547"/>
    </location>
</feature>
<dbReference type="EMBL" id="AP024110">
    <property type="protein sequence ID" value="BCM24212.1"/>
    <property type="molecule type" value="Genomic_DNA"/>
</dbReference>
<dbReference type="GO" id="GO:0016285">
    <property type="term" value="F:alanyl aminopeptidase activity"/>
    <property type="evidence" value="ECO:0007669"/>
    <property type="project" value="UniProtKB-EC"/>
</dbReference>
<dbReference type="InterPro" id="IPR038438">
    <property type="entry name" value="PepN_Ig-like_sf"/>
</dbReference>
<evidence type="ECO:0000313" key="19">
    <source>
        <dbReference type="Proteomes" id="UP000826722"/>
    </source>
</evidence>
<dbReference type="Gene3D" id="2.60.40.1840">
    <property type="match status" value="1"/>
</dbReference>
<dbReference type="Gene3D" id="3.30.2010.30">
    <property type="match status" value="1"/>
</dbReference>
<name>A0A8D5FY72_9PROT</name>
<dbReference type="PANTHER" id="PTHR46322">
    <property type="entry name" value="PUROMYCIN-SENSITIVE AMINOPEPTIDASE"/>
    <property type="match status" value="1"/>
</dbReference>
<dbReference type="Pfam" id="PF17432">
    <property type="entry name" value="DUF3458_C"/>
    <property type="match status" value="1"/>
</dbReference>
<evidence type="ECO:0000256" key="3">
    <source>
        <dbReference type="ARBA" id="ARBA00010136"/>
    </source>
</evidence>
<dbReference type="Gene3D" id="1.25.50.10">
    <property type="entry name" value="Peptidase M1, alanyl aminopeptidase, C-terminal domain"/>
    <property type="match status" value="1"/>
</dbReference>
<evidence type="ECO:0000256" key="9">
    <source>
        <dbReference type="ARBA" id="ARBA00022801"/>
    </source>
</evidence>
<dbReference type="InterPro" id="IPR042097">
    <property type="entry name" value="Aminopeptidase_N-like_N_sf"/>
</dbReference>
<dbReference type="InterPro" id="IPR024601">
    <property type="entry name" value="Peptidase_M1_pepN_C"/>
</dbReference>
<accession>A0A8D5FY72</accession>
<dbReference type="FunFam" id="3.30.2010.30:FF:000002">
    <property type="entry name" value="Putative aminopeptidase N"/>
    <property type="match status" value="1"/>
</dbReference>
<dbReference type="PRINTS" id="PR00756">
    <property type="entry name" value="ALADIPTASE"/>
</dbReference>
<dbReference type="Gene3D" id="2.60.40.1730">
    <property type="entry name" value="tricorn interacting facor f3 domain"/>
    <property type="match status" value="1"/>
</dbReference>
<dbReference type="SUPFAM" id="SSF63737">
    <property type="entry name" value="Leukotriene A4 hydrolase N-terminal domain"/>
    <property type="match status" value="1"/>
</dbReference>
<feature type="domain" description="Aminopeptidase N-like N-terminal" evidence="17">
    <location>
        <begin position="53"/>
        <end position="196"/>
    </location>
</feature>
<keyword evidence="9" id="KW-0378">Hydrolase</keyword>
<keyword evidence="7" id="KW-0645">Protease</keyword>
<dbReference type="FunFam" id="2.60.40.1840:FF:000001">
    <property type="entry name" value="Aminopeptidase N"/>
    <property type="match status" value="1"/>
</dbReference>
<dbReference type="NCBIfam" id="TIGR02414">
    <property type="entry name" value="pepN_proteo"/>
    <property type="match status" value="1"/>
</dbReference>
<evidence type="ECO:0000256" key="12">
    <source>
        <dbReference type="ARBA" id="ARBA00059739"/>
    </source>
</evidence>
<dbReference type="RefSeq" id="WP_221764762.1">
    <property type="nucleotide sequence ID" value="NZ_AP024110.1"/>
</dbReference>
<dbReference type="CDD" id="cd09600">
    <property type="entry name" value="M1_APN"/>
    <property type="match status" value="1"/>
</dbReference>
<dbReference type="PANTHER" id="PTHR46322:SF1">
    <property type="entry name" value="PUROMYCIN-SENSITIVE AMINOPEPTIDASE"/>
    <property type="match status" value="1"/>
</dbReference>
<keyword evidence="10" id="KW-0862">Zinc</keyword>
<organism evidence="18 19">
    <name type="scientific">Methyloradius palustris</name>
    <dbReference type="NCBI Taxonomy" id="2778876"/>
    <lineage>
        <taxon>Bacteria</taxon>
        <taxon>Pseudomonadati</taxon>
        <taxon>Pseudomonadota</taxon>
        <taxon>Betaproteobacteria</taxon>
        <taxon>Nitrosomonadales</taxon>
        <taxon>Methylophilaceae</taxon>
        <taxon>Methyloradius</taxon>
    </lineage>
</organism>
<dbReference type="KEGG" id="mpau:ZMTM_04710"/>
<dbReference type="Proteomes" id="UP000826722">
    <property type="component" value="Chromosome"/>
</dbReference>
<evidence type="ECO:0000256" key="5">
    <source>
        <dbReference type="ARBA" id="ARBA00015611"/>
    </source>
</evidence>
<gene>
    <name evidence="18" type="primary">pepN</name>
    <name evidence="18" type="ORF">ZMTM_04710</name>
</gene>
<evidence type="ECO:0000259" key="16">
    <source>
        <dbReference type="Pfam" id="PF17432"/>
    </source>
</evidence>
<dbReference type="InterPro" id="IPR012779">
    <property type="entry name" value="Peptidase_M1_pepN"/>
</dbReference>
<comment type="function">
    <text evidence="12">Aminopeptidase N is involved in the degradation of intracellular peptides generated by protein breakdown during normal growth as well as in response to nutrient starvation.</text>
</comment>
<dbReference type="InterPro" id="IPR045357">
    <property type="entry name" value="Aminopeptidase_N-like_N"/>
</dbReference>
<dbReference type="InterPro" id="IPR037144">
    <property type="entry name" value="Peptidase_M1_pepN_C_sf"/>
</dbReference>
<keyword evidence="8" id="KW-0479">Metal-binding</keyword>
<comment type="catalytic activity">
    <reaction evidence="1">
        <text>Release of an N-terminal amino acid, Xaa-|-Yaa- from a peptide, amide or arylamide. Xaa is preferably Ala, but may be most amino acids including Pro (slow action). When a terminal hydrophobic residue is followed by a prolyl residue, the two may be released as an intact Xaa-Pro dipeptide.</text>
        <dbReference type="EC" id="3.4.11.2"/>
    </reaction>
</comment>
<dbReference type="SUPFAM" id="SSF55486">
    <property type="entry name" value="Metalloproteases ('zincins'), catalytic domain"/>
    <property type="match status" value="1"/>
</dbReference>
<evidence type="ECO:0000313" key="18">
    <source>
        <dbReference type="EMBL" id="BCM24212.1"/>
    </source>
</evidence>
<dbReference type="GO" id="GO:0008270">
    <property type="term" value="F:zinc ion binding"/>
    <property type="evidence" value="ECO:0007669"/>
    <property type="project" value="InterPro"/>
</dbReference>
<evidence type="ECO:0000259" key="14">
    <source>
        <dbReference type="Pfam" id="PF01433"/>
    </source>
</evidence>
<reference evidence="18" key="1">
    <citation type="journal article" date="2021" name="Arch. Microbiol.">
        <title>Methyloradius palustris gen. nov., sp. nov., a methanol-oxidizing bacterium isolated from snow.</title>
        <authorList>
            <person name="Miyadera T."/>
            <person name="Kojima H."/>
            <person name="Fukui M."/>
        </authorList>
    </citation>
    <scope>NUCLEOTIDE SEQUENCE</scope>
    <source>
        <strain evidence="18">Zm11</strain>
    </source>
</reference>
<dbReference type="EC" id="3.4.11.2" evidence="4 13"/>
<keyword evidence="19" id="KW-1185">Reference proteome</keyword>
<dbReference type="AlphaFoldDB" id="A0A8D5FY72"/>
<evidence type="ECO:0000259" key="17">
    <source>
        <dbReference type="Pfam" id="PF17900"/>
    </source>
</evidence>
<evidence type="ECO:0000256" key="11">
    <source>
        <dbReference type="ARBA" id="ARBA00023049"/>
    </source>
</evidence>
<evidence type="ECO:0000256" key="13">
    <source>
        <dbReference type="NCBIfam" id="TIGR02414"/>
    </source>
</evidence>
<dbReference type="Pfam" id="PF17900">
    <property type="entry name" value="Peptidase_M1_N"/>
    <property type="match status" value="1"/>
</dbReference>
<evidence type="ECO:0000256" key="10">
    <source>
        <dbReference type="ARBA" id="ARBA00022833"/>
    </source>
</evidence>
<evidence type="ECO:0000256" key="7">
    <source>
        <dbReference type="ARBA" id="ARBA00022670"/>
    </source>
</evidence>
<keyword evidence="6 18" id="KW-0031">Aminopeptidase</keyword>
<dbReference type="Gene3D" id="1.10.390.10">
    <property type="entry name" value="Neutral Protease Domain 2"/>
    <property type="match status" value="1"/>
</dbReference>
<comment type="cofactor">
    <cofactor evidence="2">
        <name>Zn(2+)</name>
        <dbReference type="ChEBI" id="CHEBI:29105"/>
    </cofactor>
</comment>
<protein>
    <recommendedName>
        <fullName evidence="5 13">Aminopeptidase N</fullName>
        <ecNumber evidence="4 13">3.4.11.2</ecNumber>
    </recommendedName>
</protein>
<dbReference type="Pfam" id="PF11940">
    <property type="entry name" value="DUF3458"/>
    <property type="match status" value="1"/>
</dbReference>
<evidence type="ECO:0000256" key="2">
    <source>
        <dbReference type="ARBA" id="ARBA00001947"/>
    </source>
</evidence>
<evidence type="ECO:0000256" key="8">
    <source>
        <dbReference type="ARBA" id="ARBA00022723"/>
    </source>
</evidence>
<dbReference type="InterPro" id="IPR027268">
    <property type="entry name" value="Peptidase_M4/M1_CTD_sf"/>
</dbReference>
<proteinExistence type="inferred from homology"/>
<dbReference type="InterPro" id="IPR014782">
    <property type="entry name" value="Peptidase_M1_dom"/>
</dbReference>
<dbReference type="GO" id="GO:0008237">
    <property type="term" value="F:metallopeptidase activity"/>
    <property type="evidence" value="ECO:0007669"/>
    <property type="project" value="UniProtKB-UniRule"/>
</dbReference>